<dbReference type="CTD" id="4541"/>
<keyword evidence="1" id="KW-0472">Membrane</keyword>
<feature type="transmembrane region" description="Helical" evidence="1">
    <location>
        <begin position="122"/>
        <end position="145"/>
    </location>
</feature>
<keyword evidence="1" id="KW-0812">Transmembrane</keyword>
<accession>Q953X3</accession>
<dbReference type="GeneID" id="803803"/>
<sequence>MNSSLLFSVVVGVVSVFILSCHPVSMGCSLLVSSMLCCMVVGMESEVWYGMIVLLVYTGGMLVMFGYMVAITPNFGSGMVKSGGGFSLFLGVFVFVVSLCAGGEEDFCIEEGVSLVLNGTKILSGLNCPVLLLFGLILFIALLVVSRLCQHYKAPLRHFMVV</sequence>
<proteinExistence type="predicted"/>
<feature type="transmembrane region" description="Helical" evidence="1">
    <location>
        <begin position="47"/>
        <end position="71"/>
    </location>
</feature>
<dbReference type="AlphaFoldDB" id="Q953X3"/>
<dbReference type="RefSeq" id="NP_203512.1">
    <property type="nucleotide sequence ID" value="NC_003086.1"/>
</dbReference>
<keyword evidence="2" id="KW-0496">Mitochondrion</keyword>
<evidence type="ECO:0000313" key="2">
    <source>
        <dbReference type="EMBL" id="AAK95503.1"/>
    </source>
</evidence>
<keyword evidence="1" id="KW-1133">Transmembrane helix</keyword>
<reference evidence="2" key="1">
    <citation type="journal article" date="2001" name="Mol. Biol. Evol.">
        <title>The complete mitochondrial genome of the articulate brachiopod Terebratalia transversa.</title>
        <authorList>
            <person name="Helfenbein K.G."/>
            <person name="Brown W.M."/>
            <person name="Boore J.L."/>
        </authorList>
    </citation>
    <scope>NUCLEOTIDE SEQUENCE</scope>
</reference>
<feature type="transmembrane region" description="Helical" evidence="1">
    <location>
        <begin position="83"/>
        <end position="102"/>
    </location>
</feature>
<organism evidence="2">
    <name type="scientific">Terebratalia transversa</name>
    <name type="common">Transverse lampshell</name>
    <dbReference type="NCBI Taxonomy" id="34513"/>
    <lineage>
        <taxon>Eukaryota</taxon>
        <taxon>Metazoa</taxon>
        <taxon>Spiralia</taxon>
        <taxon>Lophotrochozoa</taxon>
        <taxon>Brachiopoda</taxon>
        <taxon>Rhynchonelliformea</taxon>
        <taxon>Rhynchonellata</taxon>
        <taxon>Terebratellidina</taxon>
        <taxon>Laqueoidea</taxon>
        <taxon>Laqueidae</taxon>
        <taxon>Terebratalia</taxon>
    </lineage>
</organism>
<protein>
    <submittedName>
        <fullName evidence="2">NADH dehydrogenase subunit 6</fullName>
    </submittedName>
</protein>
<dbReference type="EMBL" id="AF331161">
    <property type="protein sequence ID" value="AAK95503.1"/>
    <property type="molecule type" value="Genomic_DNA"/>
</dbReference>
<evidence type="ECO:0000256" key="1">
    <source>
        <dbReference type="SAM" id="Phobius"/>
    </source>
</evidence>
<geneLocation type="mitochondrion" evidence="2"/>
<name>Q953X3_TERTR</name>